<dbReference type="Pfam" id="PF18926">
    <property type="entry name" value="DUF5676"/>
    <property type="match status" value="1"/>
</dbReference>
<accession>A0A0G0XVA4</accession>
<reference evidence="2 3" key="1">
    <citation type="journal article" date="2015" name="Nature">
        <title>rRNA introns, odd ribosomes, and small enigmatic genomes across a large radiation of phyla.</title>
        <authorList>
            <person name="Brown C.T."/>
            <person name="Hug L.A."/>
            <person name="Thomas B.C."/>
            <person name="Sharon I."/>
            <person name="Castelle C.J."/>
            <person name="Singh A."/>
            <person name="Wilkins M.J."/>
            <person name="Williams K.H."/>
            <person name="Banfield J.F."/>
        </authorList>
    </citation>
    <scope>NUCLEOTIDE SEQUENCE [LARGE SCALE GENOMIC DNA]</scope>
</reference>
<dbReference type="InterPro" id="IPR044020">
    <property type="entry name" value="DUF5676"/>
</dbReference>
<dbReference type="EMBL" id="LCAP01000001">
    <property type="protein sequence ID" value="KKR91852.1"/>
    <property type="molecule type" value="Genomic_DNA"/>
</dbReference>
<protein>
    <submittedName>
        <fullName evidence="2">Uncharacterized protein</fullName>
    </submittedName>
</protein>
<sequence>MSAAAAGAVYSACTLFVILWPGFSTKLMGWLFHLSSPEAVFGTMRVTATGYIGGLLEVVVYMYVMAWIFAWVFNRTVKHQ</sequence>
<name>A0A0G0XVA4_9BACT</name>
<keyword evidence="1" id="KW-0472">Membrane</keyword>
<dbReference type="Proteomes" id="UP000034190">
    <property type="component" value="Unassembled WGS sequence"/>
</dbReference>
<keyword evidence="1" id="KW-0812">Transmembrane</keyword>
<feature type="transmembrane region" description="Helical" evidence="1">
    <location>
        <begin position="48"/>
        <end position="73"/>
    </location>
</feature>
<organism evidence="2 3">
    <name type="scientific">Candidatus Falkowbacteria bacterium GW2011_GWA2_41_14</name>
    <dbReference type="NCBI Taxonomy" id="1618635"/>
    <lineage>
        <taxon>Bacteria</taxon>
        <taxon>Candidatus Falkowiibacteriota</taxon>
    </lineage>
</organism>
<evidence type="ECO:0000256" key="1">
    <source>
        <dbReference type="SAM" id="Phobius"/>
    </source>
</evidence>
<proteinExistence type="predicted"/>
<evidence type="ECO:0000313" key="3">
    <source>
        <dbReference type="Proteomes" id="UP000034190"/>
    </source>
</evidence>
<dbReference type="AlphaFoldDB" id="A0A0G0XVA4"/>
<comment type="caution">
    <text evidence="2">The sequence shown here is derived from an EMBL/GenBank/DDBJ whole genome shotgun (WGS) entry which is preliminary data.</text>
</comment>
<gene>
    <name evidence="2" type="ORF">UU43_C0001G0032</name>
</gene>
<keyword evidence="1" id="KW-1133">Transmembrane helix</keyword>
<evidence type="ECO:0000313" key="2">
    <source>
        <dbReference type="EMBL" id="KKR91852.1"/>
    </source>
</evidence>